<comment type="caution">
    <text evidence="2">The sequence shown here is derived from an EMBL/GenBank/DDBJ whole genome shotgun (WGS) entry which is preliminary data.</text>
</comment>
<name>A0A9W8JKU2_9AGAR</name>
<evidence type="ECO:0000256" key="1">
    <source>
        <dbReference type="SAM" id="MobiDB-lite"/>
    </source>
</evidence>
<protein>
    <submittedName>
        <fullName evidence="2">Uncharacterized protein</fullName>
    </submittedName>
</protein>
<dbReference type="Proteomes" id="UP001140091">
    <property type="component" value="Unassembled WGS sequence"/>
</dbReference>
<gene>
    <name evidence="2" type="ORF">H1R20_g1183</name>
</gene>
<reference evidence="2" key="1">
    <citation type="submission" date="2022-06" db="EMBL/GenBank/DDBJ databases">
        <title>Genome Sequence of Candolleomyces eurysporus.</title>
        <authorList>
            <person name="Buettner E."/>
        </authorList>
    </citation>
    <scope>NUCLEOTIDE SEQUENCE</scope>
    <source>
        <strain evidence="2">VTCC 930004</strain>
    </source>
</reference>
<organism evidence="2 3">
    <name type="scientific">Candolleomyces eurysporus</name>
    <dbReference type="NCBI Taxonomy" id="2828524"/>
    <lineage>
        <taxon>Eukaryota</taxon>
        <taxon>Fungi</taxon>
        <taxon>Dikarya</taxon>
        <taxon>Basidiomycota</taxon>
        <taxon>Agaricomycotina</taxon>
        <taxon>Agaricomycetes</taxon>
        <taxon>Agaricomycetidae</taxon>
        <taxon>Agaricales</taxon>
        <taxon>Agaricineae</taxon>
        <taxon>Psathyrellaceae</taxon>
        <taxon>Candolleomyces</taxon>
    </lineage>
</organism>
<sequence>MSKEVEGWENVGDGILMRKSKLDHNVQMNDATEDRDKSIKAKPNPEEQWAQYRDQLFNVPQ</sequence>
<feature type="compositionally biased region" description="Basic and acidic residues" evidence="1">
    <location>
        <begin position="32"/>
        <end position="45"/>
    </location>
</feature>
<keyword evidence="3" id="KW-1185">Reference proteome</keyword>
<evidence type="ECO:0000313" key="3">
    <source>
        <dbReference type="Proteomes" id="UP001140091"/>
    </source>
</evidence>
<accession>A0A9W8JKU2</accession>
<feature type="region of interest" description="Disordered" evidence="1">
    <location>
        <begin position="18"/>
        <end position="61"/>
    </location>
</feature>
<dbReference type="EMBL" id="JANBPK010000265">
    <property type="protein sequence ID" value="KAJ2935914.1"/>
    <property type="molecule type" value="Genomic_DNA"/>
</dbReference>
<dbReference type="AlphaFoldDB" id="A0A9W8JKU2"/>
<evidence type="ECO:0000313" key="2">
    <source>
        <dbReference type="EMBL" id="KAJ2935914.1"/>
    </source>
</evidence>
<feature type="non-terminal residue" evidence="2">
    <location>
        <position position="61"/>
    </location>
</feature>
<proteinExistence type="predicted"/>